<proteinExistence type="predicted"/>
<organism evidence="2 3">
    <name type="scientific">Clytia hemisphaerica</name>
    <dbReference type="NCBI Taxonomy" id="252671"/>
    <lineage>
        <taxon>Eukaryota</taxon>
        <taxon>Metazoa</taxon>
        <taxon>Cnidaria</taxon>
        <taxon>Hydrozoa</taxon>
        <taxon>Hydroidolina</taxon>
        <taxon>Leptothecata</taxon>
        <taxon>Obeliida</taxon>
        <taxon>Clytiidae</taxon>
        <taxon>Clytia</taxon>
    </lineage>
</organism>
<evidence type="ECO:0000313" key="3">
    <source>
        <dbReference type="Proteomes" id="UP000594262"/>
    </source>
</evidence>
<accession>A0A7M5XLR5</accession>
<feature type="compositionally biased region" description="Polar residues" evidence="1">
    <location>
        <begin position="57"/>
        <end position="70"/>
    </location>
</feature>
<reference evidence="2" key="1">
    <citation type="submission" date="2021-01" db="UniProtKB">
        <authorList>
            <consortium name="EnsemblMetazoa"/>
        </authorList>
    </citation>
    <scope>IDENTIFICATION</scope>
</reference>
<name>A0A7M5XLR5_9CNID</name>
<evidence type="ECO:0000256" key="1">
    <source>
        <dbReference type="SAM" id="MobiDB-lite"/>
    </source>
</evidence>
<dbReference type="AlphaFoldDB" id="A0A7M5XLR5"/>
<sequence>MLYSNEEPSTSTPWINHQEVVTPSDNEVTSLDHGNTPSHPEPIPPQQEIVPPYHLPTISNQEVTSPQQEASPPRETESPTLSLAYLKSPVQAQMSFPVFTSKVSRLETVIRNINAQLDYTSKANACVITYIKKLLKDNRREA</sequence>
<dbReference type="Proteomes" id="UP000594262">
    <property type="component" value="Unplaced"/>
</dbReference>
<keyword evidence="3" id="KW-1185">Reference proteome</keyword>
<protein>
    <submittedName>
        <fullName evidence="2">Uncharacterized protein</fullName>
    </submittedName>
</protein>
<feature type="compositionally biased region" description="Polar residues" evidence="1">
    <location>
        <begin position="1"/>
        <end position="38"/>
    </location>
</feature>
<feature type="region of interest" description="Disordered" evidence="1">
    <location>
        <begin position="1"/>
        <end position="79"/>
    </location>
</feature>
<dbReference type="EnsemblMetazoa" id="CLYHEMT024280.1">
    <property type="protein sequence ID" value="CLYHEMP024280.1"/>
    <property type="gene ID" value="CLYHEMG024280"/>
</dbReference>
<evidence type="ECO:0000313" key="2">
    <source>
        <dbReference type="EnsemblMetazoa" id="CLYHEMP024280.1"/>
    </source>
</evidence>